<dbReference type="SUPFAM" id="SSF48264">
    <property type="entry name" value="Cytochrome P450"/>
    <property type="match status" value="1"/>
</dbReference>
<evidence type="ECO:0000256" key="7">
    <source>
        <dbReference type="RuleBase" id="RU000461"/>
    </source>
</evidence>
<evidence type="ECO:0000256" key="6">
    <source>
        <dbReference type="PIRSR" id="PIRSR602401-1"/>
    </source>
</evidence>
<organism evidence="8 9">
    <name type="scientific">Antrodiella citrinella</name>
    <dbReference type="NCBI Taxonomy" id="2447956"/>
    <lineage>
        <taxon>Eukaryota</taxon>
        <taxon>Fungi</taxon>
        <taxon>Dikarya</taxon>
        <taxon>Basidiomycota</taxon>
        <taxon>Agaricomycotina</taxon>
        <taxon>Agaricomycetes</taxon>
        <taxon>Polyporales</taxon>
        <taxon>Steccherinaceae</taxon>
        <taxon>Antrodiella</taxon>
    </lineage>
</organism>
<sequence>MLQKGYEKYKGGTFRVPELSRWHVLVTGKSLVDELRKANDSDLNFVEALIEVLHIDYTFGHEVYNNPYHTLVIHTSLTRSLGVLYPDVRDELVQASTDLIPLSDEWKTIRAFDTIMQIICRTSNRIFVGLPLCRDPEFLKLNVAFTLETVKAGMLLDLVPWFMRRFVTNLTSVETMKRRGEDMLRPVIQERLRLMAEHGEDWAEKPNDMLSWLIEKGPKDEQLIPSVTLRILIINQAAIHTSTMMFSHVLYHLAASPEYQAELREEIDRIVAEDGWNKESLAKMIKVDSFVKEIARYQGLSSNYTFSDGTFIPKGTLVSATSRAAHFDEENYDNPDAFDPWRFANMETEGSEVLRNQVVNAHPEFLTFGLGRHACPGRFFASTELKSVLANFVYTYDMKMPKEGVVPSPTWFMTNIVPSRTADVMFRKRQN</sequence>
<dbReference type="InterPro" id="IPR036396">
    <property type="entry name" value="Cyt_P450_sf"/>
</dbReference>
<keyword evidence="5 6" id="KW-0408">Iron</keyword>
<evidence type="ECO:0000256" key="2">
    <source>
        <dbReference type="ARBA" id="ARBA00010617"/>
    </source>
</evidence>
<feature type="binding site" description="axial binding residue" evidence="6">
    <location>
        <position position="375"/>
    </location>
    <ligand>
        <name>heme</name>
        <dbReference type="ChEBI" id="CHEBI:30413"/>
    </ligand>
    <ligandPart>
        <name>Fe</name>
        <dbReference type="ChEBI" id="CHEBI:18248"/>
    </ligandPart>
</feature>
<keyword evidence="6 7" id="KW-0349">Heme</keyword>
<dbReference type="OrthoDB" id="1844152at2759"/>
<dbReference type="InterPro" id="IPR002401">
    <property type="entry name" value="Cyt_P450_E_grp-I"/>
</dbReference>
<protein>
    <recommendedName>
        <fullName evidence="10">Cytochrome P450</fullName>
    </recommendedName>
</protein>
<comment type="cofactor">
    <cofactor evidence="1 6">
        <name>heme</name>
        <dbReference type="ChEBI" id="CHEBI:30413"/>
    </cofactor>
</comment>
<reference evidence="8 9" key="1">
    <citation type="submission" date="2019-02" db="EMBL/GenBank/DDBJ databases">
        <title>Genome sequencing of the rare red list fungi Antrodiella citrinella (Flaviporus citrinellus).</title>
        <authorList>
            <person name="Buettner E."/>
            <person name="Kellner H."/>
        </authorList>
    </citation>
    <scope>NUCLEOTIDE SEQUENCE [LARGE SCALE GENOMIC DNA]</scope>
    <source>
        <strain evidence="8 9">DSM 108506</strain>
    </source>
</reference>
<dbReference type="PRINTS" id="PR00463">
    <property type="entry name" value="EP450I"/>
</dbReference>
<keyword evidence="4 7" id="KW-0560">Oxidoreductase</keyword>
<keyword evidence="3 6" id="KW-0479">Metal-binding</keyword>
<dbReference type="GO" id="GO:0016705">
    <property type="term" value="F:oxidoreductase activity, acting on paired donors, with incorporation or reduction of molecular oxygen"/>
    <property type="evidence" value="ECO:0007669"/>
    <property type="project" value="InterPro"/>
</dbReference>
<evidence type="ECO:0000256" key="3">
    <source>
        <dbReference type="ARBA" id="ARBA00022723"/>
    </source>
</evidence>
<evidence type="ECO:0000313" key="8">
    <source>
        <dbReference type="EMBL" id="THH27110.1"/>
    </source>
</evidence>
<dbReference type="EMBL" id="SGPM01000279">
    <property type="protein sequence ID" value="THH27110.1"/>
    <property type="molecule type" value="Genomic_DNA"/>
</dbReference>
<accession>A0A4S4MUV4</accession>
<gene>
    <name evidence="8" type="ORF">EUX98_g7079</name>
</gene>
<dbReference type="PANTHER" id="PTHR46206">
    <property type="entry name" value="CYTOCHROME P450"/>
    <property type="match status" value="1"/>
</dbReference>
<evidence type="ECO:0000256" key="4">
    <source>
        <dbReference type="ARBA" id="ARBA00023002"/>
    </source>
</evidence>
<dbReference type="GO" id="GO:0005506">
    <property type="term" value="F:iron ion binding"/>
    <property type="evidence" value="ECO:0007669"/>
    <property type="project" value="InterPro"/>
</dbReference>
<dbReference type="GO" id="GO:0004497">
    <property type="term" value="F:monooxygenase activity"/>
    <property type="evidence" value="ECO:0007669"/>
    <property type="project" value="UniProtKB-KW"/>
</dbReference>
<dbReference type="Gene3D" id="1.10.630.10">
    <property type="entry name" value="Cytochrome P450"/>
    <property type="match status" value="1"/>
</dbReference>
<keyword evidence="9" id="KW-1185">Reference proteome</keyword>
<evidence type="ECO:0000256" key="1">
    <source>
        <dbReference type="ARBA" id="ARBA00001971"/>
    </source>
</evidence>
<evidence type="ECO:0008006" key="10">
    <source>
        <dbReference type="Google" id="ProtNLM"/>
    </source>
</evidence>
<comment type="caution">
    <text evidence="8">The sequence shown here is derived from an EMBL/GenBank/DDBJ whole genome shotgun (WGS) entry which is preliminary data.</text>
</comment>
<keyword evidence="7" id="KW-0503">Monooxygenase</keyword>
<name>A0A4S4MUV4_9APHY</name>
<dbReference type="PROSITE" id="PS00086">
    <property type="entry name" value="CYTOCHROME_P450"/>
    <property type="match status" value="1"/>
</dbReference>
<dbReference type="CDD" id="cd11041">
    <property type="entry name" value="CYP503A1-like"/>
    <property type="match status" value="1"/>
</dbReference>
<dbReference type="InterPro" id="IPR017972">
    <property type="entry name" value="Cyt_P450_CS"/>
</dbReference>
<dbReference type="Proteomes" id="UP000308730">
    <property type="component" value="Unassembled WGS sequence"/>
</dbReference>
<evidence type="ECO:0000256" key="5">
    <source>
        <dbReference type="ARBA" id="ARBA00023004"/>
    </source>
</evidence>
<proteinExistence type="inferred from homology"/>
<comment type="similarity">
    <text evidence="2 7">Belongs to the cytochrome P450 family.</text>
</comment>
<dbReference type="Pfam" id="PF00067">
    <property type="entry name" value="p450"/>
    <property type="match status" value="1"/>
</dbReference>
<evidence type="ECO:0000313" key="9">
    <source>
        <dbReference type="Proteomes" id="UP000308730"/>
    </source>
</evidence>
<dbReference type="InterPro" id="IPR001128">
    <property type="entry name" value="Cyt_P450"/>
</dbReference>
<dbReference type="AlphaFoldDB" id="A0A4S4MUV4"/>
<dbReference type="GO" id="GO:0020037">
    <property type="term" value="F:heme binding"/>
    <property type="evidence" value="ECO:0007669"/>
    <property type="project" value="InterPro"/>
</dbReference>